<feature type="domain" description="MOSC" evidence="1">
    <location>
        <begin position="110"/>
        <end position="248"/>
    </location>
</feature>
<evidence type="ECO:0000313" key="2">
    <source>
        <dbReference type="EMBL" id="TCM79665.1"/>
    </source>
</evidence>
<dbReference type="GO" id="GO:0030151">
    <property type="term" value="F:molybdenum ion binding"/>
    <property type="evidence" value="ECO:0007669"/>
    <property type="project" value="InterPro"/>
</dbReference>
<reference evidence="2 3" key="1">
    <citation type="submission" date="2019-03" db="EMBL/GenBank/DDBJ databases">
        <title>Genomic Encyclopedia of Type Strains, Phase IV (KMG-IV): sequencing the most valuable type-strain genomes for metagenomic binning, comparative biology and taxonomic classification.</title>
        <authorList>
            <person name="Goeker M."/>
        </authorList>
    </citation>
    <scope>NUCLEOTIDE SEQUENCE [LARGE SCALE GENOMIC DNA]</scope>
    <source>
        <strain evidence="2 3">DSM 21153</strain>
    </source>
</reference>
<dbReference type="GO" id="GO:0003824">
    <property type="term" value="F:catalytic activity"/>
    <property type="evidence" value="ECO:0007669"/>
    <property type="project" value="InterPro"/>
</dbReference>
<evidence type="ECO:0000259" key="1">
    <source>
        <dbReference type="PROSITE" id="PS51340"/>
    </source>
</evidence>
<dbReference type="InterPro" id="IPR005302">
    <property type="entry name" value="MoCF_Sase_C"/>
</dbReference>
<dbReference type="PROSITE" id="PS51340">
    <property type="entry name" value="MOSC"/>
    <property type="match status" value="1"/>
</dbReference>
<proteinExistence type="predicted"/>
<dbReference type="EMBL" id="SLVM01000022">
    <property type="protein sequence ID" value="TCM79665.1"/>
    <property type="molecule type" value="Genomic_DNA"/>
</dbReference>
<dbReference type="InterPro" id="IPR011037">
    <property type="entry name" value="Pyrv_Knase-like_insert_dom_sf"/>
</dbReference>
<sequence length="248" mass="27306">MTARLAQIWRHPVKGHGAQMLEAVRLEAGRALPWDREWAVAHEAARTDGTAWAPCANFSRGAKAPELMAIMARLDEAAETVTLSHPARPDLTFSPDREEAAFLDWVAPLMPADRAAPARIVRVPGRGMTDTDFPSVSILGLASLRTLSDAVGQPLDPRRFRGNFWIEGLAPWEEFDWIGRRLRLGEAELEVCERIGRCMATSVNPETGKRDADTLGALENHWGHTDLGVYARVVTGGRVALGDRVEQV</sequence>
<dbReference type="Pfam" id="PF03473">
    <property type="entry name" value="MOSC"/>
    <property type="match status" value="1"/>
</dbReference>
<comment type="caution">
    <text evidence="2">The sequence shown here is derived from an EMBL/GenBank/DDBJ whole genome shotgun (WGS) entry which is preliminary data.</text>
</comment>
<protein>
    <recommendedName>
        <fullName evidence="1">MOSC domain-containing protein</fullName>
    </recommendedName>
</protein>
<name>A0A4R1YP37_9RHOB</name>
<accession>A0A4R1YP37</accession>
<dbReference type="GO" id="GO:0030170">
    <property type="term" value="F:pyridoxal phosphate binding"/>
    <property type="evidence" value="ECO:0007669"/>
    <property type="project" value="InterPro"/>
</dbReference>
<dbReference type="Gene3D" id="2.40.33.20">
    <property type="entry name" value="PK beta-barrel domain-like"/>
    <property type="match status" value="1"/>
</dbReference>
<dbReference type="InterPro" id="IPR005303">
    <property type="entry name" value="MOCOS_middle"/>
</dbReference>
<dbReference type="AlphaFoldDB" id="A0A4R1YP37"/>
<dbReference type="RefSeq" id="WP_132696116.1">
    <property type="nucleotide sequence ID" value="NZ_SLVM01000022.1"/>
</dbReference>
<dbReference type="OrthoDB" id="581532at2"/>
<dbReference type="Proteomes" id="UP000295277">
    <property type="component" value="Unassembled WGS sequence"/>
</dbReference>
<dbReference type="Pfam" id="PF03476">
    <property type="entry name" value="MOSC_N"/>
    <property type="match status" value="1"/>
</dbReference>
<organism evidence="2 3">
    <name type="scientific">Rhodovulum steppense</name>
    <dbReference type="NCBI Taxonomy" id="540251"/>
    <lineage>
        <taxon>Bacteria</taxon>
        <taxon>Pseudomonadati</taxon>
        <taxon>Pseudomonadota</taxon>
        <taxon>Alphaproteobacteria</taxon>
        <taxon>Rhodobacterales</taxon>
        <taxon>Paracoccaceae</taxon>
        <taxon>Rhodovulum</taxon>
    </lineage>
</organism>
<dbReference type="SUPFAM" id="SSF50800">
    <property type="entry name" value="PK beta-barrel domain-like"/>
    <property type="match status" value="1"/>
</dbReference>
<keyword evidence="3" id="KW-1185">Reference proteome</keyword>
<gene>
    <name evidence="2" type="ORF">EV216_12254</name>
</gene>
<evidence type="ECO:0000313" key="3">
    <source>
        <dbReference type="Proteomes" id="UP000295277"/>
    </source>
</evidence>